<dbReference type="STRING" id="1121476.SAMN02745751_00419"/>
<comment type="subcellular location">
    <subcellularLocation>
        <location evidence="1">Membrane</location>
        <topology evidence="1">Multi-pass membrane protein</topology>
    </subcellularLocation>
</comment>
<dbReference type="OrthoDB" id="2039442at2"/>
<feature type="transmembrane region" description="Helical" evidence="5">
    <location>
        <begin position="110"/>
        <end position="132"/>
    </location>
</feature>
<reference evidence="6 7" key="1">
    <citation type="submission" date="2016-11" db="EMBL/GenBank/DDBJ databases">
        <authorList>
            <person name="Jaros S."/>
            <person name="Januszkiewicz K."/>
            <person name="Wedrychowicz H."/>
        </authorList>
    </citation>
    <scope>NUCLEOTIDE SEQUENCE [LARGE SCALE GENOMIC DNA]</scope>
    <source>
        <strain evidence="6 7">DSM 17477</strain>
    </source>
</reference>
<dbReference type="Pfam" id="PF02361">
    <property type="entry name" value="CbiQ"/>
    <property type="match status" value="1"/>
</dbReference>
<sequence length="305" mass="35275">MIPLYREKDNLIYKLHPFTIAFFIFAIFFLSLMFTHPVYLMSLFVVVAVMIVDSGNFQEWKGYLKAGLPLILIIMTINALFVRVGRTVLFLGPRLPLIGKVRITLEALSYGAGMGIRLLTIISIFCFYTYTVQPDRFMKLFSRFGNKTVFIVTLSIRLFPLMVSDYRRIMEVQKCRGVKVENVGFMERARNMFPIVSVLLMSSLERSFQQAESMYSRGYGSGKRTVYNREFWRIRDYLVIGVTVLAIVAGVAAYIKGYGSYDYYPKLTSFDVSEFNLLYIVVAALIFPAILDWGWRKWPILKLKI</sequence>
<dbReference type="GO" id="GO:0005886">
    <property type="term" value="C:plasma membrane"/>
    <property type="evidence" value="ECO:0007669"/>
    <property type="project" value="TreeGrafter"/>
</dbReference>
<evidence type="ECO:0000256" key="1">
    <source>
        <dbReference type="ARBA" id="ARBA00004141"/>
    </source>
</evidence>
<dbReference type="PANTHER" id="PTHR33514">
    <property type="entry name" value="PROTEIN ABCI12, CHLOROPLASTIC"/>
    <property type="match status" value="1"/>
</dbReference>
<keyword evidence="4 5" id="KW-0472">Membrane</keyword>
<feature type="transmembrane region" description="Helical" evidence="5">
    <location>
        <begin position="38"/>
        <end position="56"/>
    </location>
</feature>
<dbReference type="EMBL" id="FQZL01000005">
    <property type="protein sequence ID" value="SHI50264.1"/>
    <property type="molecule type" value="Genomic_DNA"/>
</dbReference>
<name>A0A1M6BNM6_9FIRM</name>
<evidence type="ECO:0000313" key="6">
    <source>
        <dbReference type="EMBL" id="SHI50264.1"/>
    </source>
</evidence>
<dbReference type="PANTHER" id="PTHR33514:SF13">
    <property type="entry name" value="PROTEIN ABCI12, CHLOROPLASTIC"/>
    <property type="match status" value="1"/>
</dbReference>
<dbReference type="InterPro" id="IPR003339">
    <property type="entry name" value="ABC/ECF_trnsptr_transmembrane"/>
</dbReference>
<organism evidence="6 7">
    <name type="scientific">Dethiosulfatibacter aminovorans DSM 17477</name>
    <dbReference type="NCBI Taxonomy" id="1121476"/>
    <lineage>
        <taxon>Bacteria</taxon>
        <taxon>Bacillati</taxon>
        <taxon>Bacillota</taxon>
        <taxon>Tissierellia</taxon>
        <taxon>Dethiosulfatibacter</taxon>
    </lineage>
</organism>
<evidence type="ECO:0000256" key="2">
    <source>
        <dbReference type="ARBA" id="ARBA00022692"/>
    </source>
</evidence>
<proteinExistence type="predicted"/>
<evidence type="ECO:0000256" key="4">
    <source>
        <dbReference type="ARBA" id="ARBA00023136"/>
    </source>
</evidence>
<gene>
    <name evidence="6" type="ORF">SAMN02745751_00419</name>
</gene>
<keyword evidence="3 5" id="KW-1133">Transmembrane helix</keyword>
<accession>A0A1M6BNM6</accession>
<evidence type="ECO:0000256" key="5">
    <source>
        <dbReference type="SAM" id="Phobius"/>
    </source>
</evidence>
<feature type="transmembrane region" description="Helical" evidence="5">
    <location>
        <begin position="275"/>
        <end position="295"/>
    </location>
</feature>
<dbReference type="AlphaFoldDB" id="A0A1M6BNM6"/>
<feature type="transmembrane region" description="Helical" evidence="5">
    <location>
        <begin position="68"/>
        <end position="90"/>
    </location>
</feature>
<dbReference type="CDD" id="cd16914">
    <property type="entry name" value="EcfT"/>
    <property type="match status" value="1"/>
</dbReference>
<feature type="transmembrane region" description="Helical" evidence="5">
    <location>
        <begin position="12"/>
        <end position="32"/>
    </location>
</feature>
<dbReference type="RefSeq" id="WP_073046401.1">
    <property type="nucleotide sequence ID" value="NZ_FQZL01000005.1"/>
</dbReference>
<keyword evidence="7" id="KW-1185">Reference proteome</keyword>
<evidence type="ECO:0000256" key="3">
    <source>
        <dbReference type="ARBA" id="ARBA00022989"/>
    </source>
</evidence>
<feature type="transmembrane region" description="Helical" evidence="5">
    <location>
        <begin position="237"/>
        <end position="255"/>
    </location>
</feature>
<dbReference type="Proteomes" id="UP000184052">
    <property type="component" value="Unassembled WGS sequence"/>
</dbReference>
<protein>
    <submittedName>
        <fullName evidence="6">Energy-coupling factor transport system permease protein</fullName>
    </submittedName>
</protein>
<keyword evidence="2 5" id="KW-0812">Transmembrane</keyword>
<evidence type="ECO:0000313" key="7">
    <source>
        <dbReference type="Proteomes" id="UP000184052"/>
    </source>
</evidence>